<proteinExistence type="inferred from homology"/>
<evidence type="ECO:0000313" key="11">
    <source>
        <dbReference type="EMBL" id="MCZ8372192.1"/>
    </source>
</evidence>
<evidence type="ECO:0000256" key="2">
    <source>
        <dbReference type="ARBA" id="ARBA00022448"/>
    </source>
</evidence>
<dbReference type="InterPro" id="IPR036942">
    <property type="entry name" value="Beta-barrel_TonB_sf"/>
</dbReference>
<dbReference type="PANTHER" id="PTHR30069:SF29">
    <property type="entry name" value="HEMOGLOBIN AND HEMOGLOBIN-HAPTOGLOBIN-BINDING PROTEIN 1-RELATED"/>
    <property type="match status" value="1"/>
</dbReference>
<dbReference type="Proteomes" id="UP001141933">
    <property type="component" value="Unassembled WGS sequence"/>
</dbReference>
<dbReference type="Gene3D" id="2.40.170.20">
    <property type="entry name" value="TonB-dependent receptor, beta-barrel domain"/>
    <property type="match status" value="1"/>
</dbReference>
<evidence type="ECO:0000256" key="5">
    <source>
        <dbReference type="ARBA" id="ARBA00022729"/>
    </source>
</evidence>
<keyword evidence="6 8" id="KW-0472">Membrane</keyword>
<comment type="caution">
    <text evidence="11">The sequence shown here is derived from an EMBL/GenBank/DDBJ whole genome shotgun (WGS) entry which is preliminary data.</text>
</comment>
<dbReference type="PANTHER" id="PTHR30069">
    <property type="entry name" value="TONB-DEPENDENT OUTER MEMBRANE RECEPTOR"/>
    <property type="match status" value="1"/>
</dbReference>
<dbReference type="Gene3D" id="2.170.130.10">
    <property type="entry name" value="TonB-dependent receptor, plug domain"/>
    <property type="match status" value="1"/>
</dbReference>
<dbReference type="InterPro" id="IPR012910">
    <property type="entry name" value="Plug_dom"/>
</dbReference>
<dbReference type="Pfam" id="PF13715">
    <property type="entry name" value="CarbopepD_reg_2"/>
    <property type="match status" value="1"/>
</dbReference>
<keyword evidence="3 8" id="KW-1134">Transmembrane beta strand</keyword>
<keyword evidence="5 9" id="KW-0732">Signal</keyword>
<dbReference type="SUPFAM" id="SSF49464">
    <property type="entry name" value="Carboxypeptidase regulatory domain-like"/>
    <property type="match status" value="1"/>
</dbReference>
<dbReference type="InterPro" id="IPR023996">
    <property type="entry name" value="TonB-dep_OMP_SusC/RagA"/>
</dbReference>
<dbReference type="NCBIfam" id="TIGR04056">
    <property type="entry name" value="OMP_RagA_SusC"/>
    <property type="match status" value="1"/>
</dbReference>
<gene>
    <name evidence="11" type="ORF">O6P32_05630</name>
</gene>
<keyword evidence="4 8" id="KW-0812">Transmembrane</keyword>
<evidence type="ECO:0000256" key="4">
    <source>
        <dbReference type="ARBA" id="ARBA00022692"/>
    </source>
</evidence>
<evidence type="ECO:0000256" key="8">
    <source>
        <dbReference type="PROSITE-ProRule" id="PRU01360"/>
    </source>
</evidence>
<dbReference type="InterPro" id="IPR039426">
    <property type="entry name" value="TonB-dep_rcpt-like"/>
</dbReference>
<dbReference type="InterPro" id="IPR037066">
    <property type="entry name" value="Plug_dom_sf"/>
</dbReference>
<evidence type="ECO:0000259" key="10">
    <source>
        <dbReference type="Pfam" id="PF07715"/>
    </source>
</evidence>
<feature type="signal peptide" evidence="9">
    <location>
        <begin position="1"/>
        <end position="38"/>
    </location>
</feature>
<evidence type="ECO:0000256" key="3">
    <source>
        <dbReference type="ARBA" id="ARBA00022452"/>
    </source>
</evidence>
<evidence type="ECO:0000313" key="12">
    <source>
        <dbReference type="Proteomes" id="UP001141933"/>
    </source>
</evidence>
<dbReference type="InterPro" id="IPR008969">
    <property type="entry name" value="CarboxyPept-like_regulatory"/>
</dbReference>
<organism evidence="11 12">
    <name type="scientific">Phocaeicola acetigenes</name>
    <dbReference type="NCBI Taxonomy" id="3016083"/>
    <lineage>
        <taxon>Bacteria</taxon>
        <taxon>Pseudomonadati</taxon>
        <taxon>Bacteroidota</taxon>
        <taxon>Bacteroidia</taxon>
        <taxon>Bacteroidales</taxon>
        <taxon>Bacteroidaceae</taxon>
        <taxon>Phocaeicola</taxon>
    </lineage>
</organism>
<accession>A0ABT4PGM1</accession>
<dbReference type="PROSITE" id="PS52016">
    <property type="entry name" value="TONB_DEPENDENT_REC_3"/>
    <property type="match status" value="1"/>
</dbReference>
<sequence length="1108" mass="121932">MKIKKQLIDFGHKGNKKSGMFRPLALSLCMLTFVGASAQTGTVSINVKNASVKELFSAIEKQTSYRFSYRDAEIKNKTGITVNVKNEELKSLLSRELAKYGLTYQASGNKIIVTPVKAKSKGVVKKVKGRVVDAKGEPIIGATVMEKGTTNGTITDFDGNFVLDVADGAPLEISYIGYKDLQLVADAGKTLSVTMKEDTEVLDEVVVTALGIKKETKALTYNVQEVKAEELIKVKDANFMNALSGKIAGVTINTASTGTGGAARVVMRGTKSISGNNNAMYVIDGIPVPSLSSTQPGDMYTGMGQSGDGIAAFNPDDIESMSVLTGAAAAALYGSEAANGVVMITTKKGRKGAPEVNISNSTTFSSPFVTPEFQNTYGSETGDFTSWGSKLATPTDYDPLDFFQTGYNVSNSASILTGSDTNQTYLSLGAVNARGIIHNNDMDRYNVTLRNSSSMLNDRLTMDLFFMYMRVNEQNMLAQGQYFNPLVPIYLFPRGDDMRKYQTFERYDASRNFKTQYWPYGDQGMMMQNPYWITERDLFNNKKNRYMFGGSLAFKINDWMNISGRVRYDGTEEVRTKKYYASTLALFAGSDMGAYYKDEIATTQIYADAMLNVDKYIGDFSLKATLGASIRDTQYDYSSMGGPLQSTANVFTYSNLNLSSLRVAQNGYHDQTQAVFATAQVGYKSMAYLDLTGRNDWPSTMGGTKYQNKGFFYPSVGVSAILTEMLPIKSDILPFLKARFSFSKVGNALMRYIPISTYPIENGYPQTTTYLVDPDLKPESTKSYEVGINARLFNNKLNFDLTLYKSLTSNQLFNPTLPSSSGYTSYYVNAGCVENRGIELSVGFDQDLGPVKWNTNVTYSINDNTIKELLPRKQLPTGGYVEMHEMNMGGTDSYRMVLKEGHSMGDIYVNTLKTDEHGYIIVDLISQKVTADPDNFVYAGNANPDYTIGWRNNFEWKGISLGVLVNGRFGGVGVSSTQAKLDYYGVSKASAEARDRGGALVNGQLIPAKDYYQTIGGGTSGIGSMYVYDATNIRLAELSIGYDIPVNKWVSWIKGAHVAFIGRNLLMFYNNAPFDPESTASTGTYFQGIDYFMQPSLRNLGFSVNLKF</sequence>
<evidence type="ECO:0000256" key="7">
    <source>
        <dbReference type="ARBA" id="ARBA00023237"/>
    </source>
</evidence>
<dbReference type="EMBL" id="JAPZVM010000003">
    <property type="protein sequence ID" value="MCZ8372192.1"/>
    <property type="molecule type" value="Genomic_DNA"/>
</dbReference>
<dbReference type="SUPFAM" id="SSF56935">
    <property type="entry name" value="Porins"/>
    <property type="match status" value="1"/>
</dbReference>
<evidence type="ECO:0000256" key="9">
    <source>
        <dbReference type="SAM" id="SignalP"/>
    </source>
</evidence>
<keyword evidence="2 8" id="KW-0813">Transport</keyword>
<protein>
    <submittedName>
        <fullName evidence="11">SusC/RagA family TonB-linked outer membrane protein</fullName>
    </submittedName>
</protein>
<dbReference type="Gene3D" id="2.60.40.1120">
    <property type="entry name" value="Carboxypeptidase-like, regulatory domain"/>
    <property type="match status" value="1"/>
</dbReference>
<comment type="subcellular location">
    <subcellularLocation>
        <location evidence="1 8">Cell outer membrane</location>
        <topology evidence="1 8">Multi-pass membrane protein</topology>
    </subcellularLocation>
</comment>
<dbReference type="Pfam" id="PF07715">
    <property type="entry name" value="Plug"/>
    <property type="match status" value="1"/>
</dbReference>
<feature type="domain" description="TonB-dependent receptor plug" evidence="10">
    <location>
        <begin position="218"/>
        <end position="341"/>
    </location>
</feature>
<evidence type="ECO:0000256" key="6">
    <source>
        <dbReference type="ARBA" id="ARBA00023136"/>
    </source>
</evidence>
<feature type="chain" id="PRO_5047255423" evidence="9">
    <location>
        <begin position="39"/>
        <end position="1108"/>
    </location>
</feature>
<reference evidence="11" key="1">
    <citation type="submission" date="2022-12" db="EMBL/GenBank/DDBJ databases">
        <title>Phocaeicola acetigenes sp. nov., isolated feces from a healthy human.</title>
        <authorList>
            <person name="Do H."/>
            <person name="Ha Y.B."/>
            <person name="Kim J.-S."/>
            <person name="Suh M.K."/>
            <person name="Kim H.S."/>
            <person name="Lee J.-S."/>
        </authorList>
    </citation>
    <scope>NUCLEOTIDE SEQUENCE</scope>
    <source>
        <strain evidence="11">KGMB11183</strain>
    </source>
</reference>
<dbReference type="InterPro" id="IPR023997">
    <property type="entry name" value="TonB-dep_OMP_SusC/RagA_CS"/>
</dbReference>
<keyword evidence="7 8" id="KW-0998">Cell outer membrane</keyword>
<name>A0ABT4PGM1_9BACT</name>
<evidence type="ECO:0000256" key="1">
    <source>
        <dbReference type="ARBA" id="ARBA00004571"/>
    </source>
</evidence>
<keyword evidence="12" id="KW-1185">Reference proteome</keyword>
<dbReference type="NCBIfam" id="TIGR04057">
    <property type="entry name" value="SusC_RagA_signa"/>
    <property type="match status" value="1"/>
</dbReference>
<comment type="similarity">
    <text evidence="8">Belongs to the TonB-dependent receptor family.</text>
</comment>